<evidence type="ECO:0000256" key="2">
    <source>
        <dbReference type="ARBA" id="ARBA00023015"/>
    </source>
</evidence>
<dbReference type="SUPFAM" id="SSF46785">
    <property type="entry name" value="Winged helix' DNA-binding domain"/>
    <property type="match status" value="1"/>
</dbReference>
<reference evidence="6 7" key="1">
    <citation type="submission" date="2023-03" db="EMBL/GenBank/DDBJ databases">
        <title>Draft assemblies of triclosan tolerant bacteria isolated from returned activated sludge.</title>
        <authorList>
            <person name="Van Hamelsveld S."/>
        </authorList>
    </citation>
    <scope>NUCLEOTIDE SEQUENCE [LARGE SCALE GENOMIC DNA]</scope>
    <source>
        <strain evidence="6 7">GW210010_S58</strain>
    </source>
</reference>
<sequence>MNLRQLQCLCAVVDANFNISRAADFLHATQPAVSKQLQQFEKDLGEALLLRQGGRPVALTEVGERVLGWARRAVRCSGHIKELGHVGASKGRRTIEVATSHAHANYVLLPAIMAFRRRCPLLSIKVRMGNPDEVAGLVRDGMASLGVTHRPNDLPRDTVAVPFLSSSQLLVMPTGHPLQNERNFGLEAIARYPLVIQSPSRPQGAQVARSFQKAGIEVKVTVEALDADVIKTYVGAGLGVGVIPAFTYSPGKDIGLAVRDVAYLFDPAVSVILLRRHGNLKKYLFDFIAELSPALDQSVLEAHMGASV</sequence>
<dbReference type="Pfam" id="PF03466">
    <property type="entry name" value="LysR_substrate"/>
    <property type="match status" value="1"/>
</dbReference>
<proteinExistence type="inferred from homology"/>
<evidence type="ECO:0000256" key="1">
    <source>
        <dbReference type="ARBA" id="ARBA00009437"/>
    </source>
</evidence>
<dbReference type="RefSeq" id="WP_276267091.1">
    <property type="nucleotide sequence ID" value="NZ_JARJLM010000455.1"/>
</dbReference>
<keyword evidence="4" id="KW-0804">Transcription</keyword>
<keyword evidence="3" id="KW-0238">DNA-binding</keyword>
<evidence type="ECO:0000313" key="7">
    <source>
        <dbReference type="Proteomes" id="UP001216674"/>
    </source>
</evidence>
<accession>A0ABT6AVP0</accession>
<dbReference type="InterPro" id="IPR005119">
    <property type="entry name" value="LysR_subst-bd"/>
</dbReference>
<dbReference type="PRINTS" id="PR00039">
    <property type="entry name" value="HTHLYSR"/>
</dbReference>
<dbReference type="InterPro" id="IPR036388">
    <property type="entry name" value="WH-like_DNA-bd_sf"/>
</dbReference>
<keyword evidence="7" id="KW-1185">Reference proteome</keyword>
<keyword evidence="2" id="KW-0805">Transcription regulation</keyword>
<protein>
    <submittedName>
        <fullName evidence="6">LysR substrate-binding domain-containing protein</fullName>
    </submittedName>
</protein>
<comment type="similarity">
    <text evidence="1">Belongs to the LysR transcriptional regulatory family.</text>
</comment>
<dbReference type="PANTHER" id="PTHR30126:SF6">
    <property type="entry name" value="HTH-TYPE TRANSCRIPTIONAL REGULATOR CYSB-RELATED"/>
    <property type="match status" value="1"/>
</dbReference>
<evidence type="ECO:0000256" key="4">
    <source>
        <dbReference type="ARBA" id="ARBA00023163"/>
    </source>
</evidence>
<evidence type="ECO:0000259" key="5">
    <source>
        <dbReference type="PROSITE" id="PS50931"/>
    </source>
</evidence>
<dbReference type="InterPro" id="IPR036390">
    <property type="entry name" value="WH_DNA-bd_sf"/>
</dbReference>
<dbReference type="Proteomes" id="UP001216674">
    <property type="component" value="Unassembled WGS sequence"/>
</dbReference>
<dbReference type="EMBL" id="JARJLM010000455">
    <property type="protein sequence ID" value="MDF3836693.1"/>
    <property type="molecule type" value="Genomic_DNA"/>
</dbReference>
<dbReference type="Gene3D" id="1.10.10.10">
    <property type="entry name" value="Winged helix-like DNA-binding domain superfamily/Winged helix DNA-binding domain"/>
    <property type="match status" value="1"/>
</dbReference>
<comment type="caution">
    <text evidence="6">The sequence shown here is derived from an EMBL/GenBank/DDBJ whole genome shotgun (WGS) entry which is preliminary data.</text>
</comment>
<organism evidence="6 7">
    <name type="scientific">Cupriavidus basilensis</name>
    <dbReference type="NCBI Taxonomy" id="68895"/>
    <lineage>
        <taxon>Bacteria</taxon>
        <taxon>Pseudomonadati</taxon>
        <taxon>Pseudomonadota</taxon>
        <taxon>Betaproteobacteria</taxon>
        <taxon>Burkholderiales</taxon>
        <taxon>Burkholderiaceae</taxon>
        <taxon>Cupriavidus</taxon>
    </lineage>
</organism>
<evidence type="ECO:0000256" key="3">
    <source>
        <dbReference type="ARBA" id="ARBA00023125"/>
    </source>
</evidence>
<dbReference type="PANTHER" id="PTHR30126">
    <property type="entry name" value="HTH-TYPE TRANSCRIPTIONAL REGULATOR"/>
    <property type="match status" value="1"/>
</dbReference>
<dbReference type="SUPFAM" id="SSF53850">
    <property type="entry name" value="Periplasmic binding protein-like II"/>
    <property type="match status" value="1"/>
</dbReference>
<dbReference type="PROSITE" id="PS50931">
    <property type="entry name" value="HTH_LYSR"/>
    <property type="match status" value="1"/>
</dbReference>
<name>A0ABT6AVP0_9BURK</name>
<dbReference type="Gene3D" id="3.40.190.10">
    <property type="entry name" value="Periplasmic binding protein-like II"/>
    <property type="match status" value="2"/>
</dbReference>
<feature type="domain" description="HTH lysR-type" evidence="5">
    <location>
        <begin position="1"/>
        <end position="60"/>
    </location>
</feature>
<gene>
    <name evidence="6" type="ORF">P3W85_27605</name>
</gene>
<dbReference type="InterPro" id="IPR000847">
    <property type="entry name" value="LysR_HTH_N"/>
</dbReference>
<dbReference type="Pfam" id="PF00126">
    <property type="entry name" value="HTH_1"/>
    <property type="match status" value="1"/>
</dbReference>
<evidence type="ECO:0000313" key="6">
    <source>
        <dbReference type="EMBL" id="MDF3836693.1"/>
    </source>
</evidence>